<keyword evidence="1 2" id="KW-0810">Translation regulation</keyword>
<dbReference type="InterPro" id="IPR003489">
    <property type="entry name" value="RHF/RaiA"/>
</dbReference>
<comment type="similarity">
    <text evidence="2">Belongs to the HPF/YfiA ribosome-associated protein family. Long HPF subfamily.</text>
</comment>
<feature type="compositionally biased region" description="Basic residues" evidence="3">
    <location>
        <begin position="161"/>
        <end position="173"/>
    </location>
</feature>
<dbReference type="NCBIfam" id="TIGR00741">
    <property type="entry name" value="yfiA"/>
    <property type="match status" value="1"/>
</dbReference>
<feature type="region of interest" description="Disordered" evidence="3">
    <location>
        <begin position="7"/>
        <end position="70"/>
    </location>
</feature>
<dbReference type="Pfam" id="PF16321">
    <property type="entry name" value="Ribosom_S30AE_C"/>
    <property type="match status" value="1"/>
</dbReference>
<dbReference type="PANTHER" id="PTHR33231">
    <property type="entry name" value="30S RIBOSOMAL PROTEIN"/>
    <property type="match status" value="1"/>
</dbReference>
<name>U1Q0E9_9ACTO</name>
<evidence type="ECO:0000259" key="4">
    <source>
        <dbReference type="Pfam" id="PF16321"/>
    </source>
</evidence>
<dbReference type="Pfam" id="PF02482">
    <property type="entry name" value="Ribosomal_S30AE"/>
    <property type="match status" value="1"/>
</dbReference>
<dbReference type="EMBL" id="AWSD01000367">
    <property type="protein sequence ID" value="ERH15749.1"/>
    <property type="molecule type" value="Genomic_DNA"/>
</dbReference>
<dbReference type="InterPro" id="IPR038416">
    <property type="entry name" value="Ribosom_S30AE_C_sf"/>
</dbReference>
<sequence length="284" mass="31560">MVYLVWHNPQAIPDVDKDSPPGPASVPEGPHEVTGGDDTNPQPAVRSGGYLSHTVRQDRPTSPERGSTMDITVVGRNAEISSRLRDYVEDKAVKVEQFDPRVQRVEVEVTHERNPRQADTAERVEITVVSKGPIIRAEASSSDRFAAFDIAMGKLTERLRRARDRKKDHHRRYTVATPNEESQAAPAPEEPQVPETGDAPIEDSPSAPTEPGVAVEAQLGDSPVIVRQKLHEAKPMTVDEALYQMELVGHPFYLFIEKSSKQPCAVYHRHGWTYGVIRLDAQVL</sequence>
<evidence type="ECO:0000256" key="3">
    <source>
        <dbReference type="SAM" id="MobiDB-lite"/>
    </source>
</evidence>
<dbReference type="Proteomes" id="UP000016498">
    <property type="component" value="Unassembled WGS sequence"/>
</dbReference>
<feature type="compositionally biased region" description="Low complexity" evidence="3">
    <location>
        <begin position="178"/>
        <end position="187"/>
    </location>
</feature>
<evidence type="ECO:0000256" key="1">
    <source>
        <dbReference type="ARBA" id="ARBA00022845"/>
    </source>
</evidence>
<dbReference type="Gene3D" id="3.30.160.100">
    <property type="entry name" value="Ribosome hibernation promotion factor-like"/>
    <property type="match status" value="1"/>
</dbReference>
<dbReference type="PATRIC" id="fig|1227262.3.peg.2446"/>
<dbReference type="SUPFAM" id="SSF69754">
    <property type="entry name" value="Ribosome binding protein Y (YfiA homologue)"/>
    <property type="match status" value="1"/>
</dbReference>
<dbReference type="HAMAP" id="MF_00839">
    <property type="entry name" value="HPF"/>
    <property type="match status" value="1"/>
</dbReference>
<comment type="caution">
    <text evidence="5">The sequence shown here is derived from an EMBL/GenBank/DDBJ whole genome shotgun (WGS) entry which is preliminary data.</text>
</comment>
<keyword evidence="2" id="KW-0963">Cytoplasm</keyword>
<dbReference type="GO" id="GO:0022627">
    <property type="term" value="C:cytosolic small ribosomal subunit"/>
    <property type="evidence" value="ECO:0007669"/>
    <property type="project" value="TreeGrafter"/>
</dbReference>
<reference evidence="5 6" key="1">
    <citation type="submission" date="2013-06" db="EMBL/GenBank/DDBJ databases">
        <authorList>
            <person name="Weinstock G."/>
            <person name="Sodergren E."/>
            <person name="Lobos E.A."/>
            <person name="Fulton L."/>
            <person name="Fulton R."/>
            <person name="Courtney L."/>
            <person name="Fronick C."/>
            <person name="O'Laughlin M."/>
            <person name="Godfrey J."/>
            <person name="Wilson R.M."/>
            <person name="Miner T."/>
            <person name="Farmer C."/>
            <person name="Delehaunty K."/>
            <person name="Cordes M."/>
            <person name="Minx P."/>
            <person name="Tomlinson C."/>
            <person name="Chen J."/>
            <person name="Wollam A."/>
            <person name="Pepin K.H."/>
            <person name="Bhonagiri V."/>
            <person name="Zhang X."/>
            <person name="Warren W."/>
            <person name="Mitreva M."/>
            <person name="Mardis E.R."/>
            <person name="Wilson R.K."/>
        </authorList>
    </citation>
    <scope>NUCLEOTIDE SEQUENCE [LARGE SCALE GENOMIC DNA]</scope>
    <source>
        <strain evidence="5 6">F0510</strain>
    </source>
</reference>
<dbReference type="GO" id="GO:0045900">
    <property type="term" value="P:negative regulation of translational elongation"/>
    <property type="evidence" value="ECO:0007669"/>
    <property type="project" value="TreeGrafter"/>
</dbReference>
<comment type="subcellular location">
    <subcellularLocation>
        <location evidence="2">Cytoplasm</location>
    </subcellularLocation>
</comment>
<feature type="region of interest" description="Disordered" evidence="3">
    <location>
        <begin position="161"/>
        <end position="212"/>
    </location>
</feature>
<protein>
    <recommendedName>
        <fullName evidence="2">Ribosome hibernation promoting factor</fullName>
        <shortName evidence="2">HPF</shortName>
    </recommendedName>
</protein>
<dbReference type="InterPro" id="IPR034694">
    <property type="entry name" value="HPF_long/plastid"/>
</dbReference>
<comment type="function">
    <text evidence="2">Required for dimerization of active 70S ribosomes into 100S ribosomes in stationary phase; 100S ribosomes are translationally inactive and sometimes present during exponential growth.</text>
</comment>
<organism evidence="5 6">
    <name type="scientific">Actinomyces johnsonii F0510</name>
    <dbReference type="NCBI Taxonomy" id="1227262"/>
    <lineage>
        <taxon>Bacteria</taxon>
        <taxon>Bacillati</taxon>
        <taxon>Actinomycetota</taxon>
        <taxon>Actinomycetes</taxon>
        <taxon>Actinomycetales</taxon>
        <taxon>Actinomycetaceae</taxon>
        <taxon>Actinomyces</taxon>
    </lineage>
</organism>
<dbReference type="InterPro" id="IPR032528">
    <property type="entry name" value="Ribosom_S30AE_C"/>
</dbReference>
<dbReference type="InterPro" id="IPR050574">
    <property type="entry name" value="HPF/YfiA_ribosome-assoc"/>
</dbReference>
<dbReference type="CDD" id="cd00552">
    <property type="entry name" value="RaiA"/>
    <property type="match status" value="1"/>
</dbReference>
<dbReference type="PANTHER" id="PTHR33231:SF1">
    <property type="entry name" value="30S RIBOSOMAL PROTEIN"/>
    <property type="match status" value="1"/>
</dbReference>
<dbReference type="GO" id="GO:0043024">
    <property type="term" value="F:ribosomal small subunit binding"/>
    <property type="evidence" value="ECO:0007669"/>
    <property type="project" value="TreeGrafter"/>
</dbReference>
<evidence type="ECO:0000313" key="6">
    <source>
        <dbReference type="Proteomes" id="UP000016498"/>
    </source>
</evidence>
<proteinExistence type="inferred from homology"/>
<dbReference type="HOGENOM" id="CLU_071472_0_0_11"/>
<dbReference type="InterPro" id="IPR036567">
    <property type="entry name" value="RHF-like"/>
</dbReference>
<comment type="subunit">
    <text evidence="2">Interacts with 100S ribosomes.</text>
</comment>
<dbReference type="AlphaFoldDB" id="U1Q0E9"/>
<feature type="domain" description="Sigma 54 modulation/S30EA ribosomal protein C-terminal" evidence="4">
    <location>
        <begin position="222"/>
        <end position="276"/>
    </location>
</feature>
<accession>U1Q0E9</accession>
<evidence type="ECO:0000313" key="5">
    <source>
        <dbReference type="EMBL" id="ERH15749.1"/>
    </source>
</evidence>
<evidence type="ECO:0000256" key="2">
    <source>
        <dbReference type="HAMAP-Rule" id="MF_00839"/>
    </source>
</evidence>
<gene>
    <name evidence="2" type="primary">hpf</name>
    <name evidence="5" type="ORF">HMPREF1549_03006</name>
</gene>
<dbReference type="Gene3D" id="3.30.505.50">
    <property type="entry name" value="Sigma 54 modulation/S30EA ribosomal protein, C-terminal domain"/>
    <property type="match status" value="1"/>
</dbReference>